<dbReference type="AlphaFoldDB" id="A0A1I2QW15"/>
<feature type="domain" description="Major facilitator superfamily (MFS) profile" evidence="8">
    <location>
        <begin position="11"/>
        <end position="387"/>
    </location>
</feature>
<dbReference type="GO" id="GO:0005886">
    <property type="term" value="C:plasma membrane"/>
    <property type="evidence" value="ECO:0007669"/>
    <property type="project" value="UniProtKB-SubCell"/>
</dbReference>
<dbReference type="InterPro" id="IPR011701">
    <property type="entry name" value="MFS"/>
</dbReference>
<feature type="transmembrane region" description="Helical" evidence="7">
    <location>
        <begin position="243"/>
        <end position="262"/>
    </location>
</feature>
<evidence type="ECO:0000313" key="9">
    <source>
        <dbReference type="EMBL" id="SFG30487.1"/>
    </source>
</evidence>
<feature type="transmembrane region" description="Helical" evidence="7">
    <location>
        <begin position="362"/>
        <end position="383"/>
    </location>
</feature>
<evidence type="ECO:0000256" key="1">
    <source>
        <dbReference type="ARBA" id="ARBA00004651"/>
    </source>
</evidence>
<dbReference type="Pfam" id="PF07690">
    <property type="entry name" value="MFS_1"/>
    <property type="match status" value="1"/>
</dbReference>
<evidence type="ECO:0000256" key="5">
    <source>
        <dbReference type="ARBA" id="ARBA00022989"/>
    </source>
</evidence>
<gene>
    <name evidence="9" type="ORF">SAMN04488025_12542</name>
</gene>
<evidence type="ECO:0000256" key="4">
    <source>
        <dbReference type="ARBA" id="ARBA00022692"/>
    </source>
</evidence>
<keyword evidence="4 7" id="KW-0812">Transmembrane</keyword>
<dbReference type="InterPro" id="IPR020846">
    <property type="entry name" value="MFS_dom"/>
</dbReference>
<proteinExistence type="predicted"/>
<keyword evidence="10" id="KW-1185">Reference proteome</keyword>
<keyword evidence="3" id="KW-1003">Cell membrane</keyword>
<dbReference type="Proteomes" id="UP000198661">
    <property type="component" value="Unassembled WGS sequence"/>
</dbReference>
<evidence type="ECO:0000259" key="8">
    <source>
        <dbReference type="PROSITE" id="PS50850"/>
    </source>
</evidence>
<dbReference type="Gene3D" id="1.20.1250.20">
    <property type="entry name" value="MFS general substrate transporter like domains"/>
    <property type="match status" value="1"/>
</dbReference>
<evidence type="ECO:0000256" key="7">
    <source>
        <dbReference type="SAM" id="Phobius"/>
    </source>
</evidence>
<feature type="transmembrane region" description="Helical" evidence="7">
    <location>
        <begin position="274"/>
        <end position="291"/>
    </location>
</feature>
<name>A0A1I2QW15_9BACL</name>
<dbReference type="PANTHER" id="PTHR23517">
    <property type="entry name" value="RESISTANCE PROTEIN MDTM, PUTATIVE-RELATED-RELATED"/>
    <property type="match status" value="1"/>
</dbReference>
<protein>
    <submittedName>
        <fullName evidence="9">Predicted arabinose efflux permease, MFS family</fullName>
    </submittedName>
</protein>
<dbReference type="InterPro" id="IPR036259">
    <property type="entry name" value="MFS_trans_sf"/>
</dbReference>
<feature type="transmembrane region" description="Helical" evidence="7">
    <location>
        <begin position="12"/>
        <end position="36"/>
    </location>
</feature>
<evidence type="ECO:0000256" key="2">
    <source>
        <dbReference type="ARBA" id="ARBA00022448"/>
    </source>
</evidence>
<keyword evidence="2" id="KW-0813">Transport</keyword>
<evidence type="ECO:0000256" key="3">
    <source>
        <dbReference type="ARBA" id="ARBA00022475"/>
    </source>
</evidence>
<feature type="transmembrane region" description="Helical" evidence="7">
    <location>
        <begin position="330"/>
        <end position="350"/>
    </location>
</feature>
<feature type="transmembrane region" description="Helical" evidence="7">
    <location>
        <begin position="73"/>
        <end position="92"/>
    </location>
</feature>
<feature type="transmembrane region" description="Helical" evidence="7">
    <location>
        <begin position="297"/>
        <end position="318"/>
    </location>
</feature>
<dbReference type="PROSITE" id="PS50850">
    <property type="entry name" value="MFS"/>
    <property type="match status" value="1"/>
</dbReference>
<keyword evidence="6 7" id="KW-0472">Membrane</keyword>
<feature type="transmembrane region" description="Helical" evidence="7">
    <location>
        <begin position="42"/>
        <end position="61"/>
    </location>
</feature>
<evidence type="ECO:0000256" key="6">
    <source>
        <dbReference type="ARBA" id="ARBA00023136"/>
    </source>
</evidence>
<feature type="transmembrane region" description="Helical" evidence="7">
    <location>
        <begin position="98"/>
        <end position="119"/>
    </location>
</feature>
<feature type="transmembrane region" description="Helical" evidence="7">
    <location>
        <begin position="209"/>
        <end position="231"/>
    </location>
</feature>
<feature type="transmembrane region" description="Helical" evidence="7">
    <location>
        <begin position="140"/>
        <end position="160"/>
    </location>
</feature>
<keyword evidence="5 7" id="KW-1133">Transmembrane helix</keyword>
<sequence length="407" mass="44112">MGPFHLFRSSISLLLWSALVLGAAKFSVTAFLAVYLSQILRLPAWQTGTILSTALIVNYALPAFSGAVTDRIGYRTAMALGCGFIGAGYSLFALSGIFPLLVLAAFFVGLGSALFDPSLRAALGHLPKALRKRAFTGLNLALNGGAVLGAGLGGGAVSLFNEKSPLIIGALLSLALAASFLMLGTHLPGGSPSGRLRQTIRNVFSNRRFLRFSLTMSLYWMMYAQLTVAFPLQMFHLTRDSRWSGLIILTNGLFALLFMFLVRRRLEQTVSLERIRIGFAITAAGLAAVPLQASAPWVILCVLLFTIGETFALPGMDIAVAEFSRSRDTAAHYGVFELSFALGGSLGSYMGAVWMERWGETAWPWILLSLPGIAGFFLMHYLVRDLRENPGGQNLSLRAATRRRFFP</sequence>
<dbReference type="SUPFAM" id="SSF103473">
    <property type="entry name" value="MFS general substrate transporter"/>
    <property type="match status" value="1"/>
</dbReference>
<dbReference type="EMBL" id="FOOK01000025">
    <property type="protein sequence ID" value="SFG30487.1"/>
    <property type="molecule type" value="Genomic_DNA"/>
</dbReference>
<feature type="transmembrane region" description="Helical" evidence="7">
    <location>
        <begin position="166"/>
        <end position="188"/>
    </location>
</feature>
<evidence type="ECO:0000313" key="10">
    <source>
        <dbReference type="Proteomes" id="UP000198661"/>
    </source>
</evidence>
<dbReference type="GO" id="GO:0022857">
    <property type="term" value="F:transmembrane transporter activity"/>
    <property type="evidence" value="ECO:0007669"/>
    <property type="project" value="InterPro"/>
</dbReference>
<organism evidence="9 10">
    <name type="scientific">Planifilum fulgidum</name>
    <dbReference type="NCBI Taxonomy" id="201973"/>
    <lineage>
        <taxon>Bacteria</taxon>
        <taxon>Bacillati</taxon>
        <taxon>Bacillota</taxon>
        <taxon>Bacilli</taxon>
        <taxon>Bacillales</taxon>
        <taxon>Thermoactinomycetaceae</taxon>
        <taxon>Planifilum</taxon>
    </lineage>
</organism>
<dbReference type="InterPro" id="IPR050171">
    <property type="entry name" value="MFS_Transporters"/>
</dbReference>
<dbReference type="STRING" id="201973.SAMN04488025_12542"/>
<dbReference type="PANTHER" id="PTHR23517:SF2">
    <property type="entry name" value="MULTIDRUG RESISTANCE PROTEIN MDTH"/>
    <property type="match status" value="1"/>
</dbReference>
<dbReference type="RefSeq" id="WP_177199155.1">
    <property type="nucleotide sequence ID" value="NZ_FOOK01000025.1"/>
</dbReference>
<accession>A0A1I2QW15</accession>
<reference evidence="9 10" key="1">
    <citation type="submission" date="2016-10" db="EMBL/GenBank/DDBJ databases">
        <authorList>
            <person name="de Groot N.N."/>
        </authorList>
    </citation>
    <scope>NUCLEOTIDE SEQUENCE [LARGE SCALE GENOMIC DNA]</scope>
    <source>
        <strain evidence="9 10">DSM 44945</strain>
    </source>
</reference>
<comment type="subcellular location">
    <subcellularLocation>
        <location evidence="1">Cell membrane</location>
        <topology evidence="1">Multi-pass membrane protein</topology>
    </subcellularLocation>
</comment>